<dbReference type="PROSITE" id="PS00079">
    <property type="entry name" value="MULTICOPPER_OXIDASE1"/>
    <property type="match status" value="1"/>
</dbReference>
<evidence type="ECO:0000256" key="3">
    <source>
        <dbReference type="ARBA" id="ARBA00004613"/>
    </source>
</evidence>
<dbReference type="InterPro" id="IPR033138">
    <property type="entry name" value="Cu_oxidase_CS"/>
</dbReference>
<evidence type="ECO:0000313" key="17">
    <source>
        <dbReference type="EMBL" id="AAS21659.1"/>
    </source>
</evidence>
<sequence>MSRDSHGELVVLNEKAAAAKAHATGGRRRALLYGAIAALLLIVALALGLGLGLGLGLKHHRDSTAPASTNSSGQSLPSLQPTPQNNFVLDGLAGQPPQTRSYDFVISQVLGAPDGVSKPMLVVNGMYPGPTIEVNQGDRIVVNVTNLLENRTTIHWHGLFQNQTNYYDGTAGITECGIPPGQSLVYNFTLGDFSGTTWWHAHYSTQYTDGITGALIVHPASPPPVKFPSWDHELVVQVADLYHTFSSILLASYLSPWGIDGTAGDEPVPDAGVLNGLGQWGGGGDYFNFTLEANKTYRIRLVNTGSFASIRFSVDYHTLSVVEADGTLVQPYDVAGVTLAVAQRYSVLLRTDNSTGGPFWMRAAVQSDMFTYDEPGQNLDIRGVIRYGPTANDTALPVETDDPGVPSQPSLQDMDTAQLVPAVVAPAPPSTRQYPLTIALELADSQLFLGFMNGTSWTPLQGTTTLLQARAAFQGGGVYGTEGGSLQSGGQFMVTEDSVQVVDLLISNLDDGDHPFHLHGHRPWIMGTGPGRYIGQPLNATNPLRRDTFLIPAYNWMVIRFITDNPGLWAFHCHLAWHMAAGLLMQINSLPSKAAQLDIPQSIVSQCAATVDGAGAR</sequence>
<dbReference type="InterPro" id="IPR002355">
    <property type="entry name" value="Cu_oxidase_Cu_BS"/>
</dbReference>
<protein>
    <recommendedName>
        <fullName evidence="5">laccase</fullName>
        <ecNumber evidence="5">1.10.3.2</ecNumber>
    </recommendedName>
</protein>
<dbReference type="CDD" id="cd13910">
    <property type="entry name" value="CuRO_3_MCO_like_4"/>
    <property type="match status" value="1"/>
</dbReference>
<keyword evidence="10" id="KW-1015">Disulfide bond</keyword>
<dbReference type="EMBL" id="AY532139">
    <property type="protein sequence ID" value="AAS21659.1"/>
    <property type="molecule type" value="mRNA"/>
</dbReference>
<evidence type="ECO:0000259" key="15">
    <source>
        <dbReference type="Pfam" id="PF07731"/>
    </source>
</evidence>
<evidence type="ECO:0000256" key="8">
    <source>
        <dbReference type="ARBA" id="ARBA00023002"/>
    </source>
</evidence>
<evidence type="ECO:0000256" key="4">
    <source>
        <dbReference type="ARBA" id="ARBA00010609"/>
    </source>
</evidence>
<evidence type="ECO:0000259" key="14">
    <source>
        <dbReference type="Pfam" id="PF00394"/>
    </source>
</evidence>
<evidence type="ECO:0000256" key="12">
    <source>
        <dbReference type="SAM" id="MobiDB-lite"/>
    </source>
</evidence>
<dbReference type="AlphaFoldDB" id="Q6QNP2"/>
<name>Q6QNP2_PHACH</name>
<dbReference type="EC" id="1.10.3.2" evidence="5"/>
<feature type="compositionally biased region" description="Polar residues" evidence="12">
    <location>
        <begin position="65"/>
        <end position="80"/>
    </location>
</feature>
<dbReference type="InterPro" id="IPR001117">
    <property type="entry name" value="Cu-oxidase_2nd"/>
</dbReference>
<keyword evidence="13" id="KW-1133">Transmembrane helix</keyword>
<dbReference type="InterPro" id="IPR011707">
    <property type="entry name" value="Cu-oxidase-like_N"/>
</dbReference>
<dbReference type="InterPro" id="IPR008972">
    <property type="entry name" value="Cupredoxin"/>
</dbReference>
<dbReference type="SUPFAM" id="SSF49503">
    <property type="entry name" value="Cupredoxins"/>
    <property type="match status" value="3"/>
</dbReference>
<comment type="similarity">
    <text evidence="4">Belongs to the multicopper oxidase family.</text>
</comment>
<dbReference type="Gene3D" id="2.60.40.420">
    <property type="entry name" value="Cupredoxins - blue copper proteins"/>
    <property type="match status" value="3"/>
</dbReference>
<evidence type="ECO:0000256" key="7">
    <source>
        <dbReference type="ARBA" id="ARBA00022723"/>
    </source>
</evidence>
<keyword evidence="8" id="KW-0560">Oxidoreductase</keyword>
<accession>Q6QNP2</accession>
<dbReference type="Pfam" id="PF07731">
    <property type="entry name" value="Cu-oxidase_2"/>
    <property type="match status" value="1"/>
</dbReference>
<comment type="cofactor">
    <cofactor evidence="2">
        <name>Cu cation</name>
        <dbReference type="ChEBI" id="CHEBI:23378"/>
    </cofactor>
</comment>
<keyword evidence="6" id="KW-0964">Secreted</keyword>
<evidence type="ECO:0000256" key="1">
    <source>
        <dbReference type="ARBA" id="ARBA00000349"/>
    </source>
</evidence>
<evidence type="ECO:0000259" key="16">
    <source>
        <dbReference type="Pfam" id="PF07732"/>
    </source>
</evidence>
<reference evidence="17" key="1">
    <citation type="submission" date="2004-01" db="EMBL/GenBank/DDBJ databases">
        <title>Characterization of a multicopper oxidase gene cluster in Phanerochaete chrysosporium and evidence of altered splicing of the mco transcripts.</title>
        <authorList>
            <person name="Larrondo L.F."/>
            <person name="Gonzalez B."/>
            <person name="Cullen D."/>
            <person name="Vicuna R."/>
        </authorList>
    </citation>
    <scope>NUCLEOTIDE SEQUENCE</scope>
    <source>
        <strain evidence="17">RP-78</strain>
    </source>
</reference>
<gene>
    <name evidence="17" type="primary">mco2</name>
</gene>
<comment type="subcellular location">
    <subcellularLocation>
        <location evidence="3">Secreted</location>
    </subcellularLocation>
</comment>
<keyword evidence="9" id="KW-0186">Copper</keyword>
<evidence type="ECO:0000256" key="9">
    <source>
        <dbReference type="ARBA" id="ARBA00023008"/>
    </source>
</evidence>
<dbReference type="OMA" id="AGAYWMR"/>
<evidence type="ECO:0000256" key="11">
    <source>
        <dbReference type="ARBA" id="ARBA00023180"/>
    </source>
</evidence>
<evidence type="ECO:0000256" key="6">
    <source>
        <dbReference type="ARBA" id="ARBA00022525"/>
    </source>
</evidence>
<dbReference type="VEuPathDB" id="FungiDB:AGR57_8976"/>
<keyword evidence="7" id="KW-0479">Metal-binding</keyword>
<evidence type="ECO:0000256" key="2">
    <source>
        <dbReference type="ARBA" id="ARBA00001935"/>
    </source>
</evidence>
<dbReference type="GO" id="GO:0052716">
    <property type="term" value="F:hydroquinone:oxygen oxidoreductase activity"/>
    <property type="evidence" value="ECO:0007669"/>
    <property type="project" value="UniProtKB-EC"/>
</dbReference>
<keyword evidence="13" id="KW-0472">Membrane</keyword>
<evidence type="ECO:0000256" key="5">
    <source>
        <dbReference type="ARBA" id="ARBA00012297"/>
    </source>
</evidence>
<dbReference type="InterPro" id="IPR011706">
    <property type="entry name" value="Cu-oxidase_C"/>
</dbReference>
<dbReference type="GO" id="GO:0005507">
    <property type="term" value="F:copper ion binding"/>
    <property type="evidence" value="ECO:0007669"/>
    <property type="project" value="InterPro"/>
</dbReference>
<evidence type="ECO:0000256" key="13">
    <source>
        <dbReference type="SAM" id="Phobius"/>
    </source>
</evidence>
<evidence type="ECO:0000256" key="10">
    <source>
        <dbReference type="ARBA" id="ARBA00023157"/>
    </source>
</evidence>
<dbReference type="PROSITE" id="PS00080">
    <property type="entry name" value="MULTICOPPER_OXIDASE2"/>
    <property type="match status" value="1"/>
</dbReference>
<dbReference type="CDD" id="cd13857">
    <property type="entry name" value="CuRO_1_Diphenol_Ox"/>
    <property type="match status" value="1"/>
</dbReference>
<organism evidence="17">
    <name type="scientific">Phanerodontia chrysosporium</name>
    <name type="common">White-rot fungus</name>
    <name type="synonym">Sporotrichum pruinosum</name>
    <dbReference type="NCBI Taxonomy" id="2822231"/>
    <lineage>
        <taxon>Eukaryota</taxon>
        <taxon>Fungi</taxon>
        <taxon>Dikarya</taxon>
        <taxon>Basidiomycota</taxon>
        <taxon>Agaricomycotina</taxon>
        <taxon>Agaricomycetes</taxon>
        <taxon>Polyporales</taxon>
        <taxon>Phanerochaetaceae</taxon>
        <taxon>Phanerodontia</taxon>
    </lineage>
</organism>
<feature type="region of interest" description="Disordered" evidence="12">
    <location>
        <begin position="61"/>
        <end position="80"/>
    </location>
</feature>
<dbReference type="PANTHER" id="PTHR11709">
    <property type="entry name" value="MULTI-COPPER OXIDASE"/>
    <property type="match status" value="1"/>
</dbReference>
<feature type="transmembrane region" description="Helical" evidence="13">
    <location>
        <begin position="30"/>
        <end position="57"/>
    </location>
</feature>
<feature type="domain" description="Plastocyanin-like" evidence="14">
    <location>
        <begin position="234"/>
        <end position="388"/>
    </location>
</feature>
<keyword evidence="11" id="KW-0325">Glycoprotein</keyword>
<dbReference type="PANTHER" id="PTHR11709:SF511">
    <property type="entry name" value="LACCASE"/>
    <property type="match status" value="1"/>
</dbReference>
<proteinExistence type="evidence at transcript level"/>
<dbReference type="GO" id="GO:0005576">
    <property type="term" value="C:extracellular region"/>
    <property type="evidence" value="ECO:0007669"/>
    <property type="project" value="UniProtKB-SubCell"/>
</dbReference>
<feature type="domain" description="Plastocyanin-like" evidence="15">
    <location>
        <begin position="494"/>
        <end position="590"/>
    </location>
</feature>
<dbReference type="Pfam" id="PF00394">
    <property type="entry name" value="Cu-oxidase"/>
    <property type="match status" value="1"/>
</dbReference>
<dbReference type="InterPro" id="IPR045087">
    <property type="entry name" value="Cu-oxidase_fam"/>
</dbReference>
<comment type="catalytic activity">
    <reaction evidence="1">
        <text>4 hydroquinone + O2 = 4 benzosemiquinone + 2 H2O</text>
        <dbReference type="Rhea" id="RHEA:11276"/>
        <dbReference type="ChEBI" id="CHEBI:15377"/>
        <dbReference type="ChEBI" id="CHEBI:15379"/>
        <dbReference type="ChEBI" id="CHEBI:17594"/>
        <dbReference type="ChEBI" id="CHEBI:17977"/>
        <dbReference type="EC" id="1.10.3.2"/>
    </reaction>
</comment>
<dbReference type="CDD" id="cd13886">
    <property type="entry name" value="CuRO_2_MCO_like_1"/>
    <property type="match status" value="1"/>
</dbReference>
<feature type="domain" description="Plastocyanin-like" evidence="16">
    <location>
        <begin position="113"/>
        <end position="220"/>
    </location>
</feature>
<dbReference type="Pfam" id="PF07732">
    <property type="entry name" value="Cu-oxidase_3"/>
    <property type="match status" value="1"/>
</dbReference>
<keyword evidence="13" id="KW-0812">Transmembrane</keyword>
<dbReference type="SMR" id="Q6QNP2"/>